<keyword evidence="3" id="KW-0479">Metal-binding</keyword>
<evidence type="ECO:0000256" key="5">
    <source>
        <dbReference type="ARBA" id="ARBA00022833"/>
    </source>
</evidence>
<evidence type="ECO:0000313" key="10">
    <source>
        <dbReference type="Proteomes" id="UP001652625"/>
    </source>
</evidence>
<feature type="domain" description="Peptidase M13 C-terminal" evidence="8">
    <location>
        <begin position="504"/>
        <end position="698"/>
    </location>
</feature>
<dbReference type="GeneID" id="100209785"/>
<protein>
    <submittedName>
        <fullName evidence="11">Neprilysin-4 isoform X2</fullName>
    </submittedName>
</protein>
<evidence type="ECO:0000256" key="6">
    <source>
        <dbReference type="ARBA" id="ARBA00023049"/>
    </source>
</evidence>
<evidence type="ECO:0000313" key="11">
    <source>
        <dbReference type="RefSeq" id="XP_065669109.1"/>
    </source>
</evidence>
<evidence type="ECO:0000259" key="8">
    <source>
        <dbReference type="Pfam" id="PF01431"/>
    </source>
</evidence>
<keyword evidence="6" id="KW-0482">Metalloprotease</keyword>
<dbReference type="CDD" id="cd08662">
    <property type="entry name" value="M13"/>
    <property type="match status" value="1"/>
</dbReference>
<evidence type="ECO:0000256" key="4">
    <source>
        <dbReference type="ARBA" id="ARBA00022801"/>
    </source>
</evidence>
<keyword evidence="2" id="KW-0645">Protease</keyword>
<feature type="chain" id="PRO_5045507345" evidence="7">
    <location>
        <begin position="23"/>
        <end position="716"/>
    </location>
</feature>
<gene>
    <name evidence="11" type="primary">LOC100209785</name>
</gene>
<feature type="domain" description="Peptidase M13 N-terminal" evidence="9">
    <location>
        <begin position="52"/>
        <end position="444"/>
    </location>
</feature>
<accession>A0ABM4D497</accession>
<dbReference type="RefSeq" id="XP_065669109.1">
    <property type="nucleotide sequence ID" value="XM_065813037.1"/>
</dbReference>
<comment type="cofactor">
    <cofactor evidence="1">
        <name>Zn(2+)</name>
        <dbReference type="ChEBI" id="CHEBI:29105"/>
    </cofactor>
</comment>
<evidence type="ECO:0000256" key="2">
    <source>
        <dbReference type="ARBA" id="ARBA00022670"/>
    </source>
</evidence>
<keyword evidence="5" id="KW-0862">Zinc</keyword>
<reference evidence="11" key="1">
    <citation type="submission" date="2025-08" db="UniProtKB">
        <authorList>
            <consortium name="RefSeq"/>
        </authorList>
    </citation>
    <scope>IDENTIFICATION</scope>
</reference>
<dbReference type="InterPro" id="IPR018497">
    <property type="entry name" value="Peptidase_M13_C"/>
</dbReference>
<evidence type="ECO:0000259" key="9">
    <source>
        <dbReference type="Pfam" id="PF05649"/>
    </source>
</evidence>
<dbReference type="InterPro" id="IPR042089">
    <property type="entry name" value="Peptidase_M13_dom_2"/>
</dbReference>
<dbReference type="InterPro" id="IPR008753">
    <property type="entry name" value="Peptidase_M13_N"/>
</dbReference>
<dbReference type="PANTHER" id="PTHR11733:SF240">
    <property type="entry name" value="GH14155P-RELATED"/>
    <property type="match status" value="1"/>
</dbReference>
<evidence type="ECO:0000256" key="3">
    <source>
        <dbReference type="ARBA" id="ARBA00022723"/>
    </source>
</evidence>
<evidence type="ECO:0000256" key="7">
    <source>
        <dbReference type="SAM" id="SignalP"/>
    </source>
</evidence>
<dbReference type="InterPro" id="IPR000718">
    <property type="entry name" value="Peptidase_M13"/>
</dbReference>
<keyword evidence="4" id="KW-0378">Hydrolase</keyword>
<dbReference type="PROSITE" id="PS51885">
    <property type="entry name" value="NEPRILYSIN"/>
    <property type="match status" value="1"/>
</dbReference>
<dbReference type="Gene3D" id="3.40.390.10">
    <property type="entry name" value="Collagenase (Catalytic Domain)"/>
    <property type="match status" value="1"/>
</dbReference>
<dbReference type="Gene3D" id="1.10.1380.10">
    <property type="entry name" value="Neutral endopeptidase , domain2"/>
    <property type="match status" value="1"/>
</dbReference>
<dbReference type="Pfam" id="PF05649">
    <property type="entry name" value="Peptidase_M13_N"/>
    <property type="match status" value="1"/>
</dbReference>
<name>A0ABM4D497_HYDVU</name>
<evidence type="ECO:0000256" key="1">
    <source>
        <dbReference type="ARBA" id="ARBA00001947"/>
    </source>
</evidence>
<organism evidence="10 11">
    <name type="scientific">Hydra vulgaris</name>
    <name type="common">Hydra</name>
    <name type="synonym">Hydra attenuata</name>
    <dbReference type="NCBI Taxonomy" id="6087"/>
    <lineage>
        <taxon>Eukaryota</taxon>
        <taxon>Metazoa</taxon>
        <taxon>Cnidaria</taxon>
        <taxon>Hydrozoa</taxon>
        <taxon>Hydroidolina</taxon>
        <taxon>Anthoathecata</taxon>
        <taxon>Aplanulata</taxon>
        <taxon>Hydridae</taxon>
        <taxon>Hydra</taxon>
    </lineage>
</organism>
<dbReference type="SUPFAM" id="SSF55486">
    <property type="entry name" value="Metalloproteases ('zincins'), catalytic domain"/>
    <property type="match status" value="1"/>
</dbReference>
<keyword evidence="7" id="KW-0732">Signal</keyword>
<dbReference type="InterPro" id="IPR024079">
    <property type="entry name" value="MetalloPept_cat_dom_sf"/>
</dbReference>
<keyword evidence="10" id="KW-1185">Reference proteome</keyword>
<proteinExistence type="predicted"/>
<dbReference type="Proteomes" id="UP001652625">
    <property type="component" value="Chromosome 12"/>
</dbReference>
<feature type="signal peptide" evidence="7">
    <location>
        <begin position="1"/>
        <end position="22"/>
    </location>
</feature>
<sequence length="716" mass="83309">MMIFTFKVFFFLLACCIPFNVCKNIPNNVCTSKECNELSATIKASLNETEEPCNDFYNFACGGWKKNHKIPSSENEITSFTILTKEIENEIHKLLEEEPKSNESEAFNKTRLFYKSCMDNETLERLKAKPALDFISSIGGWSVCDNTEWQEKSKDWNVYDTLIHLQKTFYPAPPFFSVEVTNDHLNSTKHLIKIDQSGLSLQREIYFKHANITDDYGEYMVKIAKLLGYTCNEKDPNKNVTKQMLEVLRFERKLAKLTTPAEAKQAGTFRRIDLAIIKKIIPQFDWTRHLKGIFPADFNIQKDEVILATSPLYLYNVANLIRKTDKKLLSRYIVWQMLRDKISFLSRDFRKARAEFNRKMTGVEDNEPRWRICTTVTNDNMGVPIGTLYVEKYFSDNTKIKTDIMIKEIMQSFKKRIQDHSWIDNLTREGVDQKVDALVAKVGYASYIKNPKELNKRFQNLTINGETFFDNNLSVDKWIRYRLFNKLRKPVDKSKWPMFPQTINAMYQFYENEIVIPAGILQPPFFYTGEVPRSLSYGAIGSIIGHELTHGFDNTGRKFDKNGDIVKEWWTRESLREFNKKANCIEKQYSQYKVQDLYRISGRLTLGENIADNGGTKISFGAYKEFLNGSTDDILPNLPYNNEQLFFIGYAQEYCANVRPKTEYIATLSEIHSPSKFRVIGTLSNLEEFAEAFQCRKKVKDGTRMKMDPETKCVVW</sequence>
<dbReference type="PANTHER" id="PTHR11733">
    <property type="entry name" value="ZINC METALLOPROTEASE FAMILY M13 NEPRILYSIN-RELATED"/>
    <property type="match status" value="1"/>
</dbReference>
<dbReference type="Pfam" id="PF01431">
    <property type="entry name" value="Peptidase_M13"/>
    <property type="match status" value="1"/>
</dbReference>
<dbReference type="PRINTS" id="PR00786">
    <property type="entry name" value="NEPRILYSIN"/>
</dbReference>